<dbReference type="RefSeq" id="WP_147866541.1">
    <property type="nucleotide sequence ID" value="NZ_CP036264.1"/>
</dbReference>
<feature type="compositionally biased region" description="Polar residues" evidence="1">
    <location>
        <begin position="149"/>
        <end position="158"/>
    </location>
</feature>
<evidence type="ECO:0008006" key="5">
    <source>
        <dbReference type="Google" id="ProtNLM"/>
    </source>
</evidence>
<feature type="compositionally biased region" description="Basic and acidic residues" evidence="1">
    <location>
        <begin position="184"/>
        <end position="210"/>
    </location>
</feature>
<dbReference type="EMBL" id="CP036264">
    <property type="protein sequence ID" value="QEF96771.1"/>
    <property type="molecule type" value="Genomic_DNA"/>
</dbReference>
<keyword evidence="2" id="KW-0472">Membrane</keyword>
<protein>
    <recommendedName>
        <fullName evidence="5">VWFA domain-containing protein</fullName>
    </recommendedName>
</protein>
<dbReference type="KEGG" id="smam:Mal15_08010"/>
<feature type="region of interest" description="Disordered" evidence="1">
    <location>
        <begin position="292"/>
        <end position="313"/>
    </location>
</feature>
<feature type="transmembrane region" description="Helical" evidence="2">
    <location>
        <begin position="243"/>
        <end position="265"/>
    </location>
</feature>
<evidence type="ECO:0000313" key="4">
    <source>
        <dbReference type="Proteomes" id="UP000321353"/>
    </source>
</evidence>
<feature type="compositionally biased region" description="Polar residues" evidence="1">
    <location>
        <begin position="1"/>
        <end position="11"/>
    </location>
</feature>
<dbReference type="AlphaFoldDB" id="A0A5B9M6H7"/>
<keyword evidence="2" id="KW-0812">Transmembrane</keyword>
<organism evidence="3 4">
    <name type="scientific">Stieleria maiorica</name>
    <dbReference type="NCBI Taxonomy" id="2795974"/>
    <lineage>
        <taxon>Bacteria</taxon>
        <taxon>Pseudomonadati</taxon>
        <taxon>Planctomycetota</taxon>
        <taxon>Planctomycetia</taxon>
        <taxon>Pirellulales</taxon>
        <taxon>Pirellulaceae</taxon>
        <taxon>Stieleria</taxon>
    </lineage>
</organism>
<dbReference type="Proteomes" id="UP000321353">
    <property type="component" value="Chromosome"/>
</dbReference>
<accession>A0A5B9M6H7</accession>
<gene>
    <name evidence="3" type="ORF">Mal15_08010</name>
</gene>
<dbReference type="SUPFAM" id="SSF53300">
    <property type="entry name" value="vWA-like"/>
    <property type="match status" value="1"/>
</dbReference>
<keyword evidence="4" id="KW-1185">Reference proteome</keyword>
<dbReference type="Gene3D" id="3.40.50.410">
    <property type="entry name" value="von Willebrand factor, type A domain"/>
    <property type="match status" value="1"/>
</dbReference>
<evidence type="ECO:0000256" key="1">
    <source>
        <dbReference type="SAM" id="MobiDB-lite"/>
    </source>
</evidence>
<feature type="region of interest" description="Disordered" evidence="1">
    <location>
        <begin position="1"/>
        <end position="36"/>
    </location>
</feature>
<reference evidence="3 4" key="1">
    <citation type="submission" date="2019-02" db="EMBL/GenBank/DDBJ databases">
        <title>Planctomycetal bacteria perform biofilm scaping via a novel small molecule.</title>
        <authorList>
            <person name="Jeske O."/>
            <person name="Boedeker C."/>
            <person name="Wiegand S."/>
            <person name="Breitling P."/>
            <person name="Kallscheuer N."/>
            <person name="Jogler M."/>
            <person name="Rohde M."/>
            <person name="Petersen J."/>
            <person name="Medema M.H."/>
            <person name="Surup F."/>
            <person name="Jogler C."/>
        </authorList>
    </citation>
    <scope>NUCLEOTIDE SEQUENCE [LARGE SCALE GENOMIC DNA]</scope>
    <source>
        <strain evidence="3 4">Mal15</strain>
    </source>
</reference>
<proteinExistence type="predicted"/>
<sequence>MSESPNDSRSGLLTDPVPRRPAPQGGKRPSDPNRLRELQLELDRIRSRAEAARLAASAARLDADAARLDTQAAELELQIQRLGGIIHPKGHPADSLHQIAQRANRIEAADPPRYQLDSPRARRPKAAEVIGRIAATEVPPHTRPESDTSDLSDASETATKIDRTSPRSNPRTTTLFGGWNQVREVLDRPSKQKPPKPEHHQDTKDRNHRTDAVAPDRVELALHLAADLATESPDPTPQRRRPAAWLLSALFHGFLLLGLALLTLASPPPRDQIAIAGSVAETDELAIESLTIETPTLQPPSSEPTPSEVPSEISDLGEIPISEILREAPPTPPSPMIDSMLSGDPSSAAAMSLKSDSDATMDFCGVDGGGNHFVYLVDSSGSMGNAFESARAELLRSINLLKPEQRFYVIFFDAQPDYMRLSSLDQDEPRSVYATPENKHRLQRWAKTIRMDRGRAPYDALPFALELNPDVIFLLSDGEFPQRIEDLLQDINRVDNLFGDDDPISIVHTIGYHSRDGESRMRRIAAQNGGQYRHVPKPRKN</sequence>
<keyword evidence="2" id="KW-1133">Transmembrane helix</keyword>
<feature type="region of interest" description="Disordered" evidence="1">
    <location>
        <begin position="132"/>
        <end position="210"/>
    </location>
</feature>
<evidence type="ECO:0000256" key="2">
    <source>
        <dbReference type="SAM" id="Phobius"/>
    </source>
</evidence>
<dbReference type="InterPro" id="IPR036465">
    <property type="entry name" value="vWFA_dom_sf"/>
</dbReference>
<feature type="region of interest" description="Disordered" evidence="1">
    <location>
        <begin position="325"/>
        <end position="353"/>
    </location>
</feature>
<evidence type="ECO:0000313" key="3">
    <source>
        <dbReference type="EMBL" id="QEF96771.1"/>
    </source>
</evidence>
<name>A0A5B9M6H7_9BACT</name>